<evidence type="ECO:0000313" key="1">
    <source>
        <dbReference type="EMBL" id="PXY02936.1"/>
    </source>
</evidence>
<sequence>MFSCSEPKELQQIDLAVNQKIIDRFSSYDSKLWDDLETEFYQRLENLNLMNSKSDSLQALKNLMTYVTTMGYPDEFYVDLKNPRNVTLINNLQKIGFKQDDESANEFLYDLISPILKEYKKFEELSNTPRDMLIAFGTSNPDSIRISFDLSTLDFSENYETNDLKRPGLYKSLLIFYFSRMISENR</sequence>
<accession>A0A2V4A2J1</accession>
<dbReference type="EMBL" id="QFLI01000001">
    <property type="protein sequence ID" value="PXY02936.1"/>
    <property type="molecule type" value="Genomic_DNA"/>
</dbReference>
<dbReference type="Proteomes" id="UP000248079">
    <property type="component" value="Unassembled WGS sequence"/>
</dbReference>
<organism evidence="1 2">
    <name type="scientific">Marinifilum breve</name>
    <dbReference type="NCBI Taxonomy" id="2184082"/>
    <lineage>
        <taxon>Bacteria</taxon>
        <taxon>Pseudomonadati</taxon>
        <taxon>Bacteroidota</taxon>
        <taxon>Bacteroidia</taxon>
        <taxon>Marinilabiliales</taxon>
        <taxon>Marinifilaceae</taxon>
    </lineage>
</organism>
<name>A0A2V4A2J1_9BACT</name>
<gene>
    <name evidence="1" type="ORF">DF185_02245</name>
</gene>
<dbReference type="AlphaFoldDB" id="A0A2V4A2J1"/>
<reference evidence="1 2" key="1">
    <citation type="submission" date="2018-05" db="EMBL/GenBank/DDBJ databases">
        <title>Marinifilum breve JC075T sp. nov., a marine bacterium isolated from Yongle Blue Hole in the South China Sea.</title>
        <authorList>
            <person name="Fu T."/>
        </authorList>
    </citation>
    <scope>NUCLEOTIDE SEQUENCE [LARGE SCALE GENOMIC DNA]</scope>
    <source>
        <strain evidence="1 2">JC075</strain>
    </source>
</reference>
<comment type="caution">
    <text evidence="1">The sequence shown here is derived from an EMBL/GenBank/DDBJ whole genome shotgun (WGS) entry which is preliminary data.</text>
</comment>
<keyword evidence="2" id="KW-1185">Reference proteome</keyword>
<proteinExistence type="predicted"/>
<evidence type="ECO:0000313" key="2">
    <source>
        <dbReference type="Proteomes" id="UP000248079"/>
    </source>
</evidence>
<protein>
    <submittedName>
        <fullName evidence="1">Uncharacterized protein</fullName>
    </submittedName>
</protein>